<evidence type="ECO:0000256" key="6">
    <source>
        <dbReference type="SAM" id="Phobius"/>
    </source>
</evidence>
<feature type="domain" description="EXS" evidence="7">
    <location>
        <begin position="413"/>
        <end position="600"/>
    </location>
</feature>
<feature type="transmembrane region" description="Helical" evidence="6">
    <location>
        <begin position="218"/>
        <end position="240"/>
    </location>
</feature>
<dbReference type="CDD" id="cd14447">
    <property type="entry name" value="SPX"/>
    <property type="match status" value="1"/>
</dbReference>
<evidence type="ECO:0000313" key="10">
    <source>
        <dbReference type="Proteomes" id="UP001162131"/>
    </source>
</evidence>
<keyword evidence="5 6" id="KW-0472">Membrane</keyword>
<dbReference type="PANTHER" id="PTHR10783:SF46">
    <property type="entry name" value="PROTEIN ERD1 HOMOLOG 2"/>
    <property type="match status" value="1"/>
</dbReference>
<reference evidence="9" key="1">
    <citation type="submission" date="2021-09" db="EMBL/GenBank/DDBJ databases">
        <authorList>
            <consortium name="AG Swart"/>
            <person name="Singh M."/>
            <person name="Singh A."/>
            <person name="Seah K."/>
            <person name="Emmerich C."/>
        </authorList>
    </citation>
    <scope>NUCLEOTIDE SEQUENCE</scope>
    <source>
        <strain evidence="9">ATCC30299</strain>
    </source>
</reference>
<protein>
    <submittedName>
        <fullName evidence="9">Uncharacterized protein</fullName>
    </submittedName>
</protein>
<feature type="transmembrane region" description="Helical" evidence="6">
    <location>
        <begin position="482"/>
        <end position="503"/>
    </location>
</feature>
<evidence type="ECO:0000259" key="7">
    <source>
        <dbReference type="PROSITE" id="PS51380"/>
    </source>
</evidence>
<feature type="transmembrane region" description="Helical" evidence="6">
    <location>
        <begin position="417"/>
        <end position="435"/>
    </location>
</feature>
<feature type="transmembrane region" description="Helical" evidence="6">
    <location>
        <begin position="523"/>
        <end position="545"/>
    </location>
</feature>
<keyword evidence="4 6" id="KW-1133">Transmembrane helix</keyword>
<feature type="transmembrane region" description="Helical" evidence="6">
    <location>
        <begin position="298"/>
        <end position="317"/>
    </location>
</feature>
<comment type="subcellular location">
    <subcellularLocation>
        <location evidence="1">Membrane</location>
        <topology evidence="1">Multi-pass membrane protein</topology>
    </subcellularLocation>
</comment>
<feature type="transmembrane region" description="Helical" evidence="6">
    <location>
        <begin position="329"/>
        <end position="346"/>
    </location>
</feature>
<keyword evidence="10" id="KW-1185">Reference proteome</keyword>
<evidence type="ECO:0000256" key="2">
    <source>
        <dbReference type="ARBA" id="ARBA00009665"/>
    </source>
</evidence>
<evidence type="ECO:0000256" key="3">
    <source>
        <dbReference type="ARBA" id="ARBA00022692"/>
    </source>
</evidence>
<evidence type="ECO:0000259" key="8">
    <source>
        <dbReference type="PROSITE" id="PS51382"/>
    </source>
</evidence>
<dbReference type="GO" id="GO:0005737">
    <property type="term" value="C:cytoplasm"/>
    <property type="evidence" value="ECO:0007669"/>
    <property type="project" value="TreeGrafter"/>
</dbReference>
<keyword evidence="3 6" id="KW-0812">Transmembrane</keyword>
<dbReference type="PANTHER" id="PTHR10783">
    <property type="entry name" value="XENOTROPIC AND POLYTROPIC RETROVIRUS RECEPTOR 1-RELATED"/>
    <property type="match status" value="1"/>
</dbReference>
<dbReference type="InterPro" id="IPR004342">
    <property type="entry name" value="EXS_C"/>
</dbReference>
<sequence>MKFSRQLEYYKIPEWSAYYIEYRKLTKLIYRMRRSDSISSENALSDPLLDHSSLEKKFRAEFKSQINRLNAFYAEKKMQIYDERKTIFSYFKSLSRINSTIDQEEAKRLLALDERDDAQNRATSMKRAFSDVHKQMWWLEAFCEINYMACLRLLEKLENSIDLRDELEHQPFRQWESEIGGLRLKLYNKVAKECLDGNVEEAKLLLTRGSKQYRAKDIAGIFFCLGIVITCLIVILYIAIRFGNITLCPSYPIFRLTLAVNLSLLSIAYIIYTLEGYSINWVYIFEIDPSNKISSIKLVSYSMFLSAIWIICFLFTIGDKLYLAFSHHHVKLCITLFIFYFILWLWPFNKCYRTSRFAFLKLFFELLISPLSYVRFKNYMLGSWLTSFAIPLRDLYLSFCFFIEVNPSLNALSPECYTNFFVIFLPAFPLFLRFMQNLNSMIRKPSLYRMQLINITRYFLPILLVVMSYFKLYEAPYTSEWLSVFTIMTTYHAFLDMYADWGLLRNSNNGPFLRGKICFPRNYYYKIMLINFFLRFNWTLTLVPYAAFNNAYVNPEMLYTVILVLEIFRRTLWTILRVERENTGNVEKYRKIDYLPKPLS</sequence>
<name>A0AAU9JKW1_9CILI</name>
<dbReference type="Pfam" id="PF03124">
    <property type="entry name" value="EXS"/>
    <property type="match status" value="1"/>
</dbReference>
<dbReference type="InterPro" id="IPR004331">
    <property type="entry name" value="SPX_dom"/>
</dbReference>
<dbReference type="Pfam" id="PF03105">
    <property type="entry name" value="SPX"/>
    <property type="match status" value="1"/>
</dbReference>
<dbReference type="PROSITE" id="PS51380">
    <property type="entry name" value="EXS"/>
    <property type="match status" value="1"/>
</dbReference>
<feature type="transmembrane region" description="Helical" evidence="6">
    <location>
        <begin position="447"/>
        <end position="470"/>
    </location>
</feature>
<comment type="caution">
    <text evidence="9">The sequence shown here is derived from an EMBL/GenBank/DDBJ whole genome shotgun (WGS) entry which is preliminary data.</text>
</comment>
<gene>
    <name evidence="9" type="ORF">BSTOLATCC_MIC31516</name>
</gene>
<evidence type="ECO:0000256" key="4">
    <source>
        <dbReference type="ARBA" id="ARBA00022989"/>
    </source>
</evidence>
<evidence type="ECO:0000256" key="1">
    <source>
        <dbReference type="ARBA" id="ARBA00004141"/>
    </source>
</evidence>
<feature type="domain" description="SPX" evidence="8">
    <location>
        <begin position="1"/>
        <end position="171"/>
    </location>
</feature>
<accession>A0AAU9JKW1</accession>
<comment type="similarity">
    <text evidence="2">Belongs to the SYG1 (TC 2.A.94) family.</text>
</comment>
<dbReference type="PROSITE" id="PS51382">
    <property type="entry name" value="SPX"/>
    <property type="match status" value="1"/>
</dbReference>
<dbReference type="Proteomes" id="UP001162131">
    <property type="component" value="Unassembled WGS sequence"/>
</dbReference>
<evidence type="ECO:0000256" key="5">
    <source>
        <dbReference type="ARBA" id="ARBA00023136"/>
    </source>
</evidence>
<dbReference type="EMBL" id="CAJZBQ010000032">
    <property type="protein sequence ID" value="CAG9322380.1"/>
    <property type="molecule type" value="Genomic_DNA"/>
</dbReference>
<dbReference type="AlphaFoldDB" id="A0AAU9JKW1"/>
<proteinExistence type="inferred from homology"/>
<dbReference type="GO" id="GO:0016020">
    <property type="term" value="C:membrane"/>
    <property type="evidence" value="ECO:0007669"/>
    <property type="project" value="UniProtKB-SubCell"/>
</dbReference>
<organism evidence="9 10">
    <name type="scientific">Blepharisma stoltei</name>
    <dbReference type="NCBI Taxonomy" id="1481888"/>
    <lineage>
        <taxon>Eukaryota</taxon>
        <taxon>Sar</taxon>
        <taxon>Alveolata</taxon>
        <taxon>Ciliophora</taxon>
        <taxon>Postciliodesmatophora</taxon>
        <taxon>Heterotrichea</taxon>
        <taxon>Heterotrichida</taxon>
        <taxon>Blepharismidae</taxon>
        <taxon>Blepharisma</taxon>
    </lineage>
</organism>
<evidence type="ECO:0000313" key="9">
    <source>
        <dbReference type="EMBL" id="CAG9322380.1"/>
    </source>
</evidence>